<dbReference type="AlphaFoldDB" id="A0A0J8QNC7"/>
<evidence type="ECO:0000313" key="2">
    <source>
        <dbReference type="Proteomes" id="UP000054559"/>
    </source>
</evidence>
<sequence length="160" mass="17968">MAHSATHHALCQPFHASSPGTRTCCSPGNPAAVTADWLSFNQASAASHFSQPLFWCFQPIQQLYWLQEPTRQDPLASALLWRGNRCRAGSTELSPSHTWNLSASWLWQSFAVELLPRKVLFQEPSEKGPCRTPQAKSTFAMLPFHKGNVRRRVTQVAPKR</sequence>
<reference evidence="2" key="1">
    <citation type="journal article" date="2010" name="Genome Res.">
        <title>Population genomic sequencing of Coccidioides fungi reveals recent hybridization and transposon control.</title>
        <authorList>
            <person name="Neafsey D.E."/>
            <person name="Barker B.M."/>
            <person name="Sharpton T.J."/>
            <person name="Stajich J.E."/>
            <person name="Park D.J."/>
            <person name="Whiston E."/>
            <person name="Hung C.-Y."/>
            <person name="McMahan C."/>
            <person name="White J."/>
            <person name="Sykes S."/>
            <person name="Heiman D."/>
            <person name="Young S."/>
            <person name="Zeng Q."/>
            <person name="Abouelleil A."/>
            <person name="Aftuck L."/>
            <person name="Bessette D."/>
            <person name="Brown A."/>
            <person name="FitzGerald M."/>
            <person name="Lui A."/>
            <person name="Macdonald J.P."/>
            <person name="Priest M."/>
            <person name="Orbach M.J."/>
            <person name="Galgiani J.N."/>
            <person name="Kirkland T.N."/>
            <person name="Cole G.T."/>
            <person name="Birren B.W."/>
            <person name="Henn M.R."/>
            <person name="Taylor J.W."/>
            <person name="Rounsley S.D."/>
        </authorList>
    </citation>
    <scope>NUCLEOTIDE SEQUENCE [LARGE SCALE GENOMIC DNA]</scope>
    <source>
        <strain evidence="2">RMSCC 3703</strain>
    </source>
</reference>
<accession>A0A0J8QNC7</accession>
<dbReference type="Proteomes" id="UP000054559">
    <property type="component" value="Unassembled WGS sequence"/>
</dbReference>
<gene>
    <name evidence="1" type="ORF">CISG_03167</name>
</gene>
<evidence type="ECO:0000313" key="1">
    <source>
        <dbReference type="EMBL" id="KMU72733.1"/>
    </source>
</evidence>
<proteinExistence type="predicted"/>
<organism evidence="1 2">
    <name type="scientific">Coccidioides immitis RMSCC 3703</name>
    <dbReference type="NCBI Taxonomy" id="454286"/>
    <lineage>
        <taxon>Eukaryota</taxon>
        <taxon>Fungi</taxon>
        <taxon>Dikarya</taxon>
        <taxon>Ascomycota</taxon>
        <taxon>Pezizomycotina</taxon>
        <taxon>Eurotiomycetes</taxon>
        <taxon>Eurotiomycetidae</taxon>
        <taxon>Onygenales</taxon>
        <taxon>Onygenaceae</taxon>
        <taxon>Coccidioides</taxon>
    </lineage>
</organism>
<protein>
    <submittedName>
        <fullName evidence="1">Uncharacterized protein</fullName>
    </submittedName>
</protein>
<dbReference type="EMBL" id="DS268128">
    <property type="protein sequence ID" value="KMU72733.1"/>
    <property type="molecule type" value="Genomic_DNA"/>
</dbReference>
<name>A0A0J8QNC7_COCIT</name>